<dbReference type="PRINTS" id="PR00344">
    <property type="entry name" value="BCTRLSENSOR"/>
</dbReference>
<dbReference type="InterPro" id="IPR036890">
    <property type="entry name" value="HATPase_C_sf"/>
</dbReference>
<dbReference type="Proteomes" id="UP000199639">
    <property type="component" value="Unassembled WGS sequence"/>
</dbReference>
<protein>
    <recommendedName>
        <fullName evidence="2">histidine kinase</fullName>
        <ecNumber evidence="2">2.7.13.3</ecNumber>
    </recommendedName>
</protein>
<gene>
    <name evidence="9" type="ORF">E3O21_17355</name>
    <name evidence="8" type="ORF">SAMN05216368_11825</name>
</gene>
<comment type="catalytic activity">
    <reaction evidence="1">
        <text>ATP + protein L-histidine = ADP + protein N-phospho-L-histidine.</text>
        <dbReference type="EC" id="2.7.13.3"/>
    </reaction>
</comment>
<dbReference type="InterPro" id="IPR005467">
    <property type="entry name" value="His_kinase_dom"/>
</dbReference>
<dbReference type="Pfam" id="PF02518">
    <property type="entry name" value="HATPase_c"/>
    <property type="match status" value="1"/>
</dbReference>
<name>A0A4V3I858_9MICO</name>
<evidence type="ECO:0000256" key="6">
    <source>
        <dbReference type="ARBA" id="ARBA00023012"/>
    </source>
</evidence>
<dbReference type="PROSITE" id="PS50109">
    <property type="entry name" value="HIS_KIN"/>
    <property type="match status" value="1"/>
</dbReference>
<dbReference type="GO" id="GO:0000160">
    <property type="term" value="P:phosphorelay signal transduction system"/>
    <property type="evidence" value="ECO:0007669"/>
    <property type="project" value="UniProtKB-KW"/>
</dbReference>
<dbReference type="EMBL" id="FNIB01000018">
    <property type="protein sequence ID" value="SDO43381.1"/>
    <property type="molecule type" value="Genomic_DNA"/>
</dbReference>
<dbReference type="GO" id="GO:0004673">
    <property type="term" value="F:protein histidine kinase activity"/>
    <property type="evidence" value="ECO:0007669"/>
    <property type="project" value="UniProtKB-EC"/>
</dbReference>
<organism evidence="8 10">
    <name type="scientific">Cryobacterium flavum</name>
    <dbReference type="NCBI Taxonomy" id="1424659"/>
    <lineage>
        <taxon>Bacteria</taxon>
        <taxon>Bacillati</taxon>
        <taxon>Actinomycetota</taxon>
        <taxon>Actinomycetes</taxon>
        <taxon>Micrococcales</taxon>
        <taxon>Microbacteriaceae</taxon>
        <taxon>Cryobacterium</taxon>
    </lineage>
</organism>
<dbReference type="AlphaFoldDB" id="A0A4V3I858"/>
<dbReference type="InterPro" id="IPR004358">
    <property type="entry name" value="Sig_transdc_His_kin-like_C"/>
</dbReference>
<keyword evidence="5 8" id="KW-0418">Kinase</keyword>
<dbReference type="STRING" id="1424659.SAMN05216368_11825"/>
<evidence type="ECO:0000256" key="4">
    <source>
        <dbReference type="ARBA" id="ARBA00022679"/>
    </source>
</evidence>
<keyword evidence="4" id="KW-0808">Transferase</keyword>
<keyword evidence="3" id="KW-0597">Phosphoprotein</keyword>
<evidence type="ECO:0000313" key="11">
    <source>
        <dbReference type="Proteomes" id="UP000298252"/>
    </source>
</evidence>
<dbReference type="InterPro" id="IPR050980">
    <property type="entry name" value="2C_sensor_his_kinase"/>
</dbReference>
<evidence type="ECO:0000256" key="3">
    <source>
        <dbReference type="ARBA" id="ARBA00022553"/>
    </source>
</evidence>
<evidence type="ECO:0000313" key="9">
    <source>
        <dbReference type="EMBL" id="TFB72877.1"/>
    </source>
</evidence>
<keyword evidence="6" id="KW-0902">Two-component regulatory system</keyword>
<reference evidence="9 11" key="2">
    <citation type="submission" date="2019-03" db="EMBL/GenBank/DDBJ databases">
        <title>Genomics of glacier-inhabiting Cryobacterium strains.</title>
        <authorList>
            <person name="Liu Q."/>
            <person name="Xin Y.-H."/>
        </authorList>
    </citation>
    <scope>NUCLEOTIDE SEQUENCE [LARGE SCALE GENOMIC DNA]</scope>
    <source>
        <strain evidence="9 11">Hh8</strain>
    </source>
</reference>
<accession>A0A4V3I858</accession>
<dbReference type="EC" id="2.7.13.3" evidence="2"/>
<dbReference type="EMBL" id="SOFD01000041">
    <property type="protein sequence ID" value="TFB72877.1"/>
    <property type="molecule type" value="Genomic_DNA"/>
</dbReference>
<dbReference type="SMART" id="SM00387">
    <property type="entry name" value="HATPase_c"/>
    <property type="match status" value="1"/>
</dbReference>
<feature type="domain" description="Histidine kinase" evidence="7">
    <location>
        <begin position="1"/>
        <end position="190"/>
    </location>
</feature>
<reference evidence="8 10" key="1">
    <citation type="submission" date="2016-10" db="EMBL/GenBank/DDBJ databases">
        <authorList>
            <person name="Varghese N."/>
            <person name="Submissions S."/>
        </authorList>
    </citation>
    <scope>NUCLEOTIDE SEQUENCE [LARGE SCALE GENOMIC DNA]</scope>
    <source>
        <strain evidence="8 10">CGMCC 1.11215</strain>
    </source>
</reference>
<dbReference type="SUPFAM" id="SSF55874">
    <property type="entry name" value="ATPase domain of HSP90 chaperone/DNA topoisomerase II/histidine kinase"/>
    <property type="match status" value="1"/>
</dbReference>
<dbReference type="PANTHER" id="PTHR44936:SF9">
    <property type="entry name" value="SENSOR PROTEIN CREC"/>
    <property type="match status" value="1"/>
</dbReference>
<keyword evidence="11" id="KW-1185">Reference proteome</keyword>
<evidence type="ECO:0000313" key="8">
    <source>
        <dbReference type="EMBL" id="SDO43381.1"/>
    </source>
</evidence>
<evidence type="ECO:0000256" key="1">
    <source>
        <dbReference type="ARBA" id="ARBA00000085"/>
    </source>
</evidence>
<dbReference type="PANTHER" id="PTHR44936">
    <property type="entry name" value="SENSOR PROTEIN CREC"/>
    <property type="match status" value="1"/>
</dbReference>
<evidence type="ECO:0000256" key="2">
    <source>
        <dbReference type="ARBA" id="ARBA00012438"/>
    </source>
</evidence>
<evidence type="ECO:0000256" key="5">
    <source>
        <dbReference type="ARBA" id="ARBA00022777"/>
    </source>
</evidence>
<evidence type="ECO:0000313" key="10">
    <source>
        <dbReference type="Proteomes" id="UP000199639"/>
    </source>
</evidence>
<dbReference type="InterPro" id="IPR003594">
    <property type="entry name" value="HATPase_dom"/>
</dbReference>
<dbReference type="Proteomes" id="UP000298252">
    <property type="component" value="Unassembled WGS sequence"/>
</dbReference>
<proteinExistence type="predicted"/>
<evidence type="ECO:0000259" key="7">
    <source>
        <dbReference type="PROSITE" id="PS50109"/>
    </source>
</evidence>
<dbReference type="Gene3D" id="3.30.565.10">
    <property type="entry name" value="Histidine kinase-like ATPase, C-terminal domain"/>
    <property type="match status" value="1"/>
</dbReference>
<sequence>MTGLRALLENGLADPASDLRQIIHSAIERADYLEDTINDIIGLSRHRQPGAPVDAAEQLDAAADRWRGPLARDARRLYVIIDADLPTVILVASALEQVLDALIENALQHGAGTVALRARAAHGALAIDVDDEGTGIAATDQIFDHGVSYDGGSWIGLAFAQQLTADQGGRLLLARRQPSTRFTLIFPSTP</sequence>